<proteinExistence type="predicted"/>
<organism evidence="3 4">
    <name type="scientific">Portunus trituberculatus</name>
    <name type="common">Swimming crab</name>
    <name type="synonym">Neptunus trituberculatus</name>
    <dbReference type="NCBI Taxonomy" id="210409"/>
    <lineage>
        <taxon>Eukaryota</taxon>
        <taxon>Metazoa</taxon>
        <taxon>Ecdysozoa</taxon>
        <taxon>Arthropoda</taxon>
        <taxon>Crustacea</taxon>
        <taxon>Multicrustacea</taxon>
        <taxon>Malacostraca</taxon>
        <taxon>Eumalacostraca</taxon>
        <taxon>Eucarida</taxon>
        <taxon>Decapoda</taxon>
        <taxon>Pleocyemata</taxon>
        <taxon>Brachyura</taxon>
        <taxon>Eubrachyura</taxon>
        <taxon>Portunoidea</taxon>
        <taxon>Portunidae</taxon>
        <taxon>Portuninae</taxon>
        <taxon>Portunus</taxon>
    </lineage>
</organism>
<keyword evidence="1" id="KW-0175">Coiled coil</keyword>
<comment type="caution">
    <text evidence="3">The sequence shown here is derived from an EMBL/GenBank/DDBJ whole genome shotgun (WGS) entry which is preliminary data.</text>
</comment>
<evidence type="ECO:0000256" key="1">
    <source>
        <dbReference type="SAM" id="Coils"/>
    </source>
</evidence>
<name>A0A5B7GCI9_PORTR</name>
<feature type="coiled-coil region" evidence="1">
    <location>
        <begin position="134"/>
        <end position="168"/>
    </location>
</feature>
<dbReference type="Proteomes" id="UP000324222">
    <property type="component" value="Unassembled WGS sequence"/>
</dbReference>
<evidence type="ECO:0000313" key="3">
    <source>
        <dbReference type="EMBL" id="MPC54264.1"/>
    </source>
</evidence>
<sequence>MKRSWLRPSSVGPGDGLLSPPRVALRSQASLSTKRTMNDRQDIVKSAEAGEFLSPKLVTQDSPCRPLKFSSFLVTRYPVGVEPDLSKELPGVYNARRFRQNDVGVSVIYLDTVLLQSAVLDVQSVTTPAAARTVQALRSVVDELKTRCDSLEARLDTMEARLRGQQWKLDYGFNKIQQLRICASMKSPGMKWNSSSVSSLSEDVQEALSATEDYRAVRLMRALLDKDDDEDTLITEDELRHALARDDLQHYLHSFHAAAAACGLVISPEKSRMYSTLNHLPQFIMGESIIPWCRQYLYLGAPVNLP</sequence>
<dbReference type="EMBL" id="VSRR010012228">
    <property type="protein sequence ID" value="MPC54264.1"/>
    <property type="molecule type" value="Genomic_DNA"/>
</dbReference>
<dbReference type="OrthoDB" id="6373033at2759"/>
<keyword evidence="4" id="KW-1185">Reference proteome</keyword>
<reference evidence="3 4" key="1">
    <citation type="submission" date="2019-05" db="EMBL/GenBank/DDBJ databases">
        <title>Another draft genome of Portunus trituberculatus and its Hox gene families provides insights of decapod evolution.</title>
        <authorList>
            <person name="Jeong J.-H."/>
            <person name="Song I."/>
            <person name="Kim S."/>
            <person name="Choi T."/>
            <person name="Kim D."/>
            <person name="Ryu S."/>
            <person name="Kim W."/>
        </authorList>
    </citation>
    <scope>NUCLEOTIDE SEQUENCE [LARGE SCALE GENOMIC DNA]</scope>
    <source>
        <tissue evidence="3">Muscle</tissue>
    </source>
</reference>
<dbReference type="AlphaFoldDB" id="A0A5B7GCI9"/>
<feature type="region of interest" description="Disordered" evidence="2">
    <location>
        <begin position="1"/>
        <end position="22"/>
    </location>
</feature>
<evidence type="ECO:0000313" key="4">
    <source>
        <dbReference type="Proteomes" id="UP000324222"/>
    </source>
</evidence>
<protein>
    <submittedName>
        <fullName evidence="3">Uncharacterized protein</fullName>
    </submittedName>
</protein>
<accession>A0A5B7GCI9</accession>
<gene>
    <name evidence="3" type="ORF">E2C01_048174</name>
</gene>
<evidence type="ECO:0000256" key="2">
    <source>
        <dbReference type="SAM" id="MobiDB-lite"/>
    </source>
</evidence>